<comment type="caution">
    <text evidence="1">The sequence shown here is derived from an EMBL/GenBank/DDBJ whole genome shotgun (WGS) entry which is preliminary data.</text>
</comment>
<organism evidence="1 2">
    <name type="scientific">Buttiauxella warmboldiae</name>
    <dbReference type="NCBI Taxonomy" id="82993"/>
    <lineage>
        <taxon>Bacteria</taxon>
        <taxon>Pseudomonadati</taxon>
        <taxon>Pseudomonadota</taxon>
        <taxon>Gammaproteobacteria</taxon>
        <taxon>Enterobacterales</taxon>
        <taxon>Enterobacteriaceae</taxon>
        <taxon>Buttiauxella</taxon>
    </lineage>
</organism>
<accession>A0A3N5DKW4</accession>
<dbReference type="AlphaFoldDB" id="A0A3N5DKW4"/>
<dbReference type="Proteomes" id="UP000268615">
    <property type="component" value="Unassembled WGS sequence"/>
</dbReference>
<sequence length="91" mass="10215">MFLNAPPAVDTVSPTPYRSWHQYILLRENKLTTSHANPVAACMTINKPGLMACVKAPQALINQIAYEANRNPGFKCWKVIDPEMALLVYKK</sequence>
<evidence type="ECO:0000313" key="2">
    <source>
        <dbReference type="Proteomes" id="UP000268615"/>
    </source>
</evidence>
<reference evidence="1 2" key="1">
    <citation type="submission" date="2018-11" db="EMBL/GenBank/DDBJ databases">
        <title>Draft genome sequence of Buttiauxella warmboldiae CCUG 35512.</title>
        <authorList>
            <person name="Salva-Serra F."/>
            <person name="Marathe N."/>
            <person name="Moore E."/>
            <person name="Svensson L."/>
            <person name="Engstrom-Jakobsson H."/>
        </authorList>
    </citation>
    <scope>NUCLEOTIDE SEQUENCE [LARGE SCALE GENOMIC DNA]</scope>
    <source>
        <strain evidence="1 2">CCUG 35512</strain>
    </source>
</reference>
<name>A0A3N5DKW4_9ENTR</name>
<dbReference type="RefSeq" id="WP_124023365.1">
    <property type="nucleotide sequence ID" value="NZ_RPOH01000021.1"/>
</dbReference>
<evidence type="ECO:0000313" key="1">
    <source>
        <dbReference type="EMBL" id="RPH29295.1"/>
    </source>
</evidence>
<protein>
    <submittedName>
        <fullName evidence="1">Uncharacterized protein</fullName>
    </submittedName>
</protein>
<gene>
    <name evidence="1" type="ORF">EHN07_06500</name>
</gene>
<keyword evidence="2" id="KW-1185">Reference proteome</keyword>
<proteinExistence type="predicted"/>
<dbReference type="EMBL" id="RPOH01000021">
    <property type="protein sequence ID" value="RPH29295.1"/>
    <property type="molecule type" value="Genomic_DNA"/>
</dbReference>